<feature type="transmembrane region" description="Helical" evidence="4">
    <location>
        <begin position="98"/>
        <end position="117"/>
    </location>
</feature>
<evidence type="ECO:0000256" key="1">
    <source>
        <dbReference type="ARBA" id="ARBA00004141"/>
    </source>
</evidence>
<organism evidence="6 7">
    <name type="scientific">Gymnopilus junonius</name>
    <name type="common">Spectacular rustgill mushroom</name>
    <name type="synonym">Gymnopilus spectabilis subsp. junonius</name>
    <dbReference type="NCBI Taxonomy" id="109634"/>
    <lineage>
        <taxon>Eukaryota</taxon>
        <taxon>Fungi</taxon>
        <taxon>Dikarya</taxon>
        <taxon>Basidiomycota</taxon>
        <taxon>Agaricomycotina</taxon>
        <taxon>Agaricomycetes</taxon>
        <taxon>Agaricomycetidae</taxon>
        <taxon>Agaricales</taxon>
        <taxon>Agaricineae</taxon>
        <taxon>Hymenogastraceae</taxon>
        <taxon>Gymnopilus</taxon>
    </lineage>
</organism>
<evidence type="ECO:0000256" key="2">
    <source>
        <dbReference type="ARBA" id="ARBA00006727"/>
    </source>
</evidence>
<feature type="transmembrane region" description="Helical" evidence="4">
    <location>
        <begin position="216"/>
        <end position="236"/>
    </location>
</feature>
<gene>
    <name evidence="6" type="ORF">CPB84DRAFT_1814861</name>
</gene>
<dbReference type="Gene3D" id="1.20.1250.20">
    <property type="entry name" value="MFS general substrate transporter like domains"/>
    <property type="match status" value="2"/>
</dbReference>
<dbReference type="AlphaFoldDB" id="A0A9P5NT20"/>
<keyword evidence="4" id="KW-0472">Membrane</keyword>
<feature type="transmembrane region" description="Helical" evidence="4">
    <location>
        <begin position="124"/>
        <end position="144"/>
    </location>
</feature>
<dbReference type="InterPro" id="IPR020846">
    <property type="entry name" value="MFS_dom"/>
</dbReference>
<dbReference type="OrthoDB" id="6509908at2759"/>
<comment type="similarity">
    <text evidence="2">Belongs to the major facilitator superfamily. Monocarboxylate porter (TC 2.A.1.13) family.</text>
</comment>
<feature type="transmembrane region" description="Helical" evidence="4">
    <location>
        <begin position="410"/>
        <end position="430"/>
    </location>
</feature>
<feature type="transmembrane region" description="Helical" evidence="4">
    <location>
        <begin position="377"/>
        <end position="398"/>
    </location>
</feature>
<comment type="caution">
    <text evidence="6">The sequence shown here is derived from an EMBL/GenBank/DDBJ whole genome shotgun (WGS) entry which is preliminary data.</text>
</comment>
<dbReference type="PANTHER" id="PTHR11360">
    <property type="entry name" value="MONOCARBOXYLATE TRANSPORTER"/>
    <property type="match status" value="1"/>
</dbReference>
<evidence type="ECO:0000313" key="6">
    <source>
        <dbReference type="EMBL" id="KAF8902813.1"/>
    </source>
</evidence>
<dbReference type="GO" id="GO:0022857">
    <property type="term" value="F:transmembrane transporter activity"/>
    <property type="evidence" value="ECO:0007669"/>
    <property type="project" value="InterPro"/>
</dbReference>
<evidence type="ECO:0000313" key="7">
    <source>
        <dbReference type="Proteomes" id="UP000724874"/>
    </source>
</evidence>
<reference evidence="6" key="1">
    <citation type="submission" date="2020-11" db="EMBL/GenBank/DDBJ databases">
        <authorList>
            <consortium name="DOE Joint Genome Institute"/>
            <person name="Ahrendt S."/>
            <person name="Riley R."/>
            <person name="Andreopoulos W."/>
            <person name="LaButti K."/>
            <person name="Pangilinan J."/>
            <person name="Ruiz-duenas F.J."/>
            <person name="Barrasa J.M."/>
            <person name="Sanchez-Garcia M."/>
            <person name="Camarero S."/>
            <person name="Miyauchi S."/>
            <person name="Serrano A."/>
            <person name="Linde D."/>
            <person name="Babiker R."/>
            <person name="Drula E."/>
            <person name="Ayuso-Fernandez I."/>
            <person name="Pacheco R."/>
            <person name="Padilla G."/>
            <person name="Ferreira P."/>
            <person name="Barriuso J."/>
            <person name="Kellner H."/>
            <person name="Castanera R."/>
            <person name="Alfaro M."/>
            <person name="Ramirez L."/>
            <person name="Pisabarro A.G."/>
            <person name="Kuo A."/>
            <person name="Tritt A."/>
            <person name="Lipzen A."/>
            <person name="He G."/>
            <person name="Yan M."/>
            <person name="Ng V."/>
            <person name="Cullen D."/>
            <person name="Martin F."/>
            <person name="Rosso M.-N."/>
            <person name="Henrissat B."/>
            <person name="Hibbett D."/>
            <person name="Martinez A.T."/>
            <person name="Grigoriev I.V."/>
        </authorList>
    </citation>
    <scope>NUCLEOTIDE SEQUENCE</scope>
    <source>
        <strain evidence="6">AH 44721</strain>
    </source>
</reference>
<feature type="domain" description="Major facilitator superfamily (MFS) profile" evidence="5">
    <location>
        <begin position="223"/>
        <end position="438"/>
    </location>
</feature>
<dbReference type="EMBL" id="JADNYJ010000034">
    <property type="protein sequence ID" value="KAF8902813.1"/>
    <property type="molecule type" value="Genomic_DNA"/>
</dbReference>
<feature type="region of interest" description="Disordered" evidence="3">
    <location>
        <begin position="1"/>
        <end position="34"/>
    </location>
</feature>
<evidence type="ECO:0000256" key="3">
    <source>
        <dbReference type="SAM" id="MobiDB-lite"/>
    </source>
</evidence>
<dbReference type="PANTHER" id="PTHR11360:SF234">
    <property type="entry name" value="MFS-TYPE TRANSPORTER DBAD-RELATED"/>
    <property type="match status" value="1"/>
</dbReference>
<feature type="transmembrane region" description="Helical" evidence="4">
    <location>
        <begin position="150"/>
        <end position="178"/>
    </location>
</feature>
<feature type="transmembrane region" description="Helical" evidence="4">
    <location>
        <begin position="342"/>
        <end position="365"/>
    </location>
</feature>
<keyword evidence="4" id="KW-0812">Transmembrane</keyword>
<dbReference type="PROSITE" id="PS50850">
    <property type="entry name" value="MFS"/>
    <property type="match status" value="1"/>
</dbReference>
<keyword evidence="7" id="KW-1185">Reference proteome</keyword>
<protein>
    <submittedName>
        <fullName evidence="6">MFS general substrate transporter</fullName>
    </submittedName>
</protein>
<dbReference type="InterPro" id="IPR050327">
    <property type="entry name" value="Proton-linked_MCT"/>
</dbReference>
<comment type="subcellular location">
    <subcellularLocation>
        <location evidence="1">Membrane</location>
        <topology evidence="1">Multi-pass membrane protein</topology>
    </subcellularLocation>
</comment>
<dbReference type="Pfam" id="PF07690">
    <property type="entry name" value="MFS_1"/>
    <property type="match status" value="1"/>
</dbReference>
<accession>A0A9P5NT20</accession>
<dbReference type="Proteomes" id="UP000724874">
    <property type="component" value="Unassembled WGS sequence"/>
</dbReference>
<dbReference type="GO" id="GO:0016020">
    <property type="term" value="C:membrane"/>
    <property type="evidence" value="ECO:0007669"/>
    <property type="project" value="UniProtKB-SubCell"/>
</dbReference>
<evidence type="ECO:0000259" key="5">
    <source>
        <dbReference type="PROSITE" id="PS50850"/>
    </source>
</evidence>
<evidence type="ECO:0000256" key="4">
    <source>
        <dbReference type="SAM" id="Phobius"/>
    </source>
</evidence>
<sequence>MTLSHDNDDKNDFHSHHSNDITIGENVRTSDVEKNSIEKEKYEANADVEEVHGRSKEEDDYPDGMCNTFATFGYVNSWGIFQSYYEETLIPNTPPSNIAWIGSIQYSLVFFPALIVGRLFDLGYFRSIFLPSSAILVVATFLAAECKEYWQLLLCQGLLVGFGCGGIFGPTTAIVAHWFKKRRGLAMGFIAIGSSLGGTLLPIAVKNLIPRVGFPWTMRIVGFILLAVLIASNLLLDRRLPARKVSGGLLNLAAFKYAPYSIYCAAGFFTFLGIYTVLTYVSVSAAEIGISDNFSFYSSLFGRYTAGNLCDRLGPMNVMLPFTTCAAVLTYAWPFAQTKSSLIAVTIIYGFSSGVYVSLLSNPLMEMGETYDVGRRIGMFLTITAFGALIGPPISGAINTATGNFKAVGYYAGSAALIGVVLMLITRHLILRRIFGKL</sequence>
<feature type="transmembrane region" description="Helical" evidence="4">
    <location>
        <begin position="185"/>
        <end position="204"/>
    </location>
</feature>
<feature type="transmembrane region" description="Helical" evidence="4">
    <location>
        <begin position="257"/>
        <end position="282"/>
    </location>
</feature>
<proteinExistence type="inferred from homology"/>
<keyword evidence="4" id="KW-1133">Transmembrane helix</keyword>
<name>A0A9P5NT20_GYMJU</name>
<dbReference type="InterPro" id="IPR036259">
    <property type="entry name" value="MFS_trans_sf"/>
</dbReference>
<dbReference type="SUPFAM" id="SSF103473">
    <property type="entry name" value="MFS general substrate transporter"/>
    <property type="match status" value="1"/>
</dbReference>
<feature type="compositionally biased region" description="Basic and acidic residues" evidence="3">
    <location>
        <begin position="1"/>
        <end position="19"/>
    </location>
</feature>
<dbReference type="InterPro" id="IPR011701">
    <property type="entry name" value="MFS"/>
</dbReference>